<dbReference type="PROSITE" id="PS51257">
    <property type="entry name" value="PROKAR_LIPOPROTEIN"/>
    <property type="match status" value="1"/>
</dbReference>
<evidence type="ECO:0000313" key="2">
    <source>
        <dbReference type="Proteomes" id="UP000004738"/>
    </source>
</evidence>
<name>K1KIZ7_9BACL</name>
<dbReference type="AlphaFoldDB" id="K1KIZ7"/>
<comment type="caution">
    <text evidence="1">The sequence shown here is derived from an EMBL/GenBank/DDBJ whole genome shotgun (WGS) entry which is preliminary data.</text>
</comment>
<dbReference type="Proteomes" id="UP000004738">
    <property type="component" value="Unassembled WGS sequence"/>
</dbReference>
<keyword evidence="2" id="KW-1185">Reference proteome</keyword>
<gene>
    <name evidence="1" type="ORF">B857_03141</name>
</gene>
<protein>
    <submittedName>
        <fullName evidence="1">Uncharacterized protein</fullName>
    </submittedName>
</protein>
<sequence length="121" mass="13832">MKNLILFLFILSLSFIVLGCINEKQVDPVDSLSELEKVYMEMREIAWASLSDTDKETVMGNWKDAKVTEEQLSVNGEVLPDNNPMKVMKVIFNTSRDRFLGPIGIYINSDTNKIISKDIRM</sequence>
<dbReference type="EMBL" id="AMCK01000020">
    <property type="protein sequence ID" value="EKB44055.1"/>
    <property type="molecule type" value="Genomic_DNA"/>
</dbReference>
<organism evidence="1 2">
    <name type="scientific">Solibacillus isronensis B3W22</name>
    <dbReference type="NCBI Taxonomy" id="1224748"/>
    <lineage>
        <taxon>Bacteria</taxon>
        <taxon>Bacillati</taxon>
        <taxon>Bacillota</taxon>
        <taxon>Bacilli</taxon>
        <taxon>Bacillales</taxon>
        <taxon>Caryophanaceae</taxon>
        <taxon>Solibacillus</taxon>
    </lineage>
</organism>
<reference evidence="1 2" key="1">
    <citation type="journal article" date="2012" name="J. Bacteriol.">
        <title>Draft Genome Sequence of Bacillus isronensis Strain B3W22, Isolated from the Upper Atmosphere.</title>
        <authorList>
            <person name="Shivaji S."/>
            <person name="Ara S."/>
            <person name="Singh S.K."/>
            <person name="Bandi S."/>
            <person name="Singh A."/>
            <person name="Pinnaka A.K."/>
        </authorList>
    </citation>
    <scope>NUCLEOTIDE SEQUENCE [LARGE SCALE GENOMIC DNA]</scope>
    <source>
        <strain evidence="1 2">B3W22</strain>
    </source>
</reference>
<dbReference type="RefSeq" id="WP_008407878.1">
    <property type="nucleotide sequence ID" value="NZ_AMCK01000020.1"/>
</dbReference>
<accession>K1KIZ7</accession>
<evidence type="ECO:0000313" key="1">
    <source>
        <dbReference type="EMBL" id="EKB44055.1"/>
    </source>
</evidence>
<proteinExistence type="predicted"/>
<dbReference type="PATRIC" id="fig|1224748.3.peg.3115"/>